<comment type="caution">
    <text evidence="2">The sequence shown here is derived from an EMBL/GenBank/DDBJ whole genome shotgun (WGS) entry which is preliminary data.</text>
</comment>
<sequence>MRRRYRHLAVSLGLFAMLMAYVGPLYAQWRALDGLALTRVIDLSVLHCGEGHALPDPGTPDWVEDLSQCGYCDLLASSPSLPAAPPPALPPLPGQFPCRPSPSLVPSSVSPAACQPRGPPPFHA</sequence>
<dbReference type="RefSeq" id="WP_187671389.1">
    <property type="nucleotide sequence ID" value="NZ_CAJFCI010000045.1"/>
</dbReference>
<feature type="region of interest" description="Disordered" evidence="1">
    <location>
        <begin position="101"/>
        <end position="124"/>
    </location>
</feature>
<dbReference type="Pfam" id="PF11162">
    <property type="entry name" value="DUF2946"/>
    <property type="match status" value="1"/>
</dbReference>
<evidence type="ECO:0000313" key="2">
    <source>
        <dbReference type="EMBL" id="CAD5108055.1"/>
    </source>
</evidence>
<reference evidence="2 3" key="1">
    <citation type="submission" date="2020-08" db="EMBL/GenBank/DDBJ databases">
        <authorList>
            <person name="Criscuolo A."/>
        </authorList>
    </citation>
    <scope>NUCLEOTIDE SEQUENCE [LARGE SCALE GENOMIC DNA]</scope>
    <source>
        <strain evidence="2">CIP111764</strain>
    </source>
</reference>
<dbReference type="Proteomes" id="UP000583387">
    <property type="component" value="Unassembled WGS sequence"/>
</dbReference>
<organism evidence="2 3">
    <name type="scientific">Zestomonas carbonaria</name>
    <dbReference type="NCBI Taxonomy" id="2762745"/>
    <lineage>
        <taxon>Bacteria</taxon>
        <taxon>Pseudomonadati</taxon>
        <taxon>Pseudomonadota</taxon>
        <taxon>Gammaproteobacteria</taxon>
        <taxon>Pseudomonadales</taxon>
        <taxon>Pseudomonadaceae</taxon>
        <taxon>Zestomonas</taxon>
    </lineage>
</organism>
<evidence type="ECO:0008006" key="4">
    <source>
        <dbReference type="Google" id="ProtNLM"/>
    </source>
</evidence>
<protein>
    <recommendedName>
        <fullName evidence="4">DUF2946 domain-containing protein</fullName>
    </recommendedName>
</protein>
<gene>
    <name evidence="2" type="ORF">PSEWESI4_02339</name>
</gene>
<evidence type="ECO:0000256" key="1">
    <source>
        <dbReference type="SAM" id="MobiDB-lite"/>
    </source>
</evidence>
<name>A0A7U7I989_9GAMM</name>
<dbReference type="AlphaFoldDB" id="A0A7U7I989"/>
<keyword evidence="3" id="KW-1185">Reference proteome</keyword>
<dbReference type="InterPro" id="IPR021333">
    <property type="entry name" value="DUF2946"/>
</dbReference>
<feature type="compositionally biased region" description="Low complexity" evidence="1">
    <location>
        <begin position="101"/>
        <end position="111"/>
    </location>
</feature>
<dbReference type="EMBL" id="CAJFCI010000045">
    <property type="protein sequence ID" value="CAD5108055.1"/>
    <property type="molecule type" value="Genomic_DNA"/>
</dbReference>
<accession>A0A7U7I989</accession>
<evidence type="ECO:0000313" key="3">
    <source>
        <dbReference type="Proteomes" id="UP000583387"/>
    </source>
</evidence>
<proteinExistence type="predicted"/>